<accession>S4NPL8</accession>
<protein>
    <submittedName>
        <fullName evidence="1">Uncharacterized protein</fullName>
    </submittedName>
</protein>
<reference evidence="1" key="2">
    <citation type="submission" date="2013-05" db="EMBL/GenBank/DDBJ databases">
        <authorList>
            <person name="Carter J.-M."/>
            <person name="Baker S.C."/>
            <person name="Pink R."/>
            <person name="Carter D.R.F."/>
            <person name="Collins A."/>
            <person name="Tomlin J."/>
            <person name="Gibbs M."/>
            <person name="Breuker C.J."/>
        </authorList>
    </citation>
    <scope>NUCLEOTIDE SEQUENCE</scope>
    <source>
        <tissue evidence="1">Ovary</tissue>
    </source>
</reference>
<dbReference type="AlphaFoldDB" id="S4NPL8"/>
<sequence length="78" mass="9271">MCLQYTMSTIRCQRVTHFKQHLMSYNINLTFQYFNFSPVDVESIWCVKVIQLPNEYYYLTQSQFSTLIGTTTTTVCIH</sequence>
<name>S4NPL8_9NEOP</name>
<evidence type="ECO:0000313" key="1">
    <source>
        <dbReference type="EMBL" id="JAA80726.1"/>
    </source>
</evidence>
<organism evidence="1">
    <name type="scientific">Pararge aegeria</name>
    <name type="common">speckled wood butterfly</name>
    <dbReference type="NCBI Taxonomy" id="116150"/>
    <lineage>
        <taxon>Eukaryota</taxon>
        <taxon>Metazoa</taxon>
        <taxon>Ecdysozoa</taxon>
        <taxon>Arthropoda</taxon>
        <taxon>Hexapoda</taxon>
        <taxon>Insecta</taxon>
        <taxon>Pterygota</taxon>
        <taxon>Neoptera</taxon>
        <taxon>Endopterygota</taxon>
        <taxon>Lepidoptera</taxon>
        <taxon>Glossata</taxon>
        <taxon>Ditrysia</taxon>
        <taxon>Papilionoidea</taxon>
        <taxon>Nymphalidae</taxon>
        <taxon>Satyrinae</taxon>
        <taxon>Satyrini</taxon>
        <taxon>Parargina</taxon>
        <taxon>Pararge</taxon>
    </lineage>
</organism>
<reference evidence="1" key="1">
    <citation type="journal article" date="2013" name="BMC Genomics">
        <title>Unscrambling butterfly oogenesis.</title>
        <authorList>
            <person name="Carter J.M."/>
            <person name="Baker S.C."/>
            <person name="Pink R."/>
            <person name="Carter D.R."/>
            <person name="Collins A."/>
            <person name="Tomlin J."/>
            <person name="Gibbs M."/>
            <person name="Breuker C.J."/>
        </authorList>
    </citation>
    <scope>NUCLEOTIDE SEQUENCE</scope>
    <source>
        <tissue evidence="1">Ovary</tissue>
    </source>
</reference>
<proteinExistence type="predicted"/>
<dbReference type="EMBL" id="GAIX01011834">
    <property type="protein sequence ID" value="JAA80726.1"/>
    <property type="molecule type" value="Transcribed_RNA"/>
</dbReference>